<dbReference type="Proteomes" id="UP000199518">
    <property type="component" value="Unassembled WGS sequence"/>
</dbReference>
<dbReference type="GO" id="GO:0003856">
    <property type="term" value="F:3-dehydroquinate synthase activity"/>
    <property type="evidence" value="ECO:0007669"/>
    <property type="project" value="UniProtKB-UniRule"/>
</dbReference>
<keyword evidence="18 19" id="KW-0170">Cobalt</keyword>
<evidence type="ECO:0000256" key="16">
    <source>
        <dbReference type="ARBA" id="ARBA00023141"/>
    </source>
</evidence>
<evidence type="ECO:0000256" key="6">
    <source>
        <dbReference type="ARBA" id="ARBA00004661"/>
    </source>
</evidence>
<keyword evidence="13 19" id="KW-0547">Nucleotide-binding</keyword>
<sequence length="381" mass="41407">MPVVTETDHHRVVSVSLGERSYDIVVGNGVLASVGTAIPDWVNRRFNRTAAGSALIVTDSNVVRHATVVEERLQHAGWRTACFEMPPGEQSKRLEIISSAWDRLVEMQADRQTVVIAVGGGVVGDAAGFIAATFARGIPFVQIPTTLLADVDSSVGGKVGINHPQAKNLIGAFHQPLGVLIDTRALDTLPDREYRSGLAEVVKYGVILDAPFFEFLERNVTELNCRDPHAVAYAISRSCELKARVVEEDEYELTGLRAILNYGHTYAHAFEALTGYGELLHGEAVAIGMAYASRLSELCGRTDAALTKRQTALLGALKLPTNVPNPTAILGKDVIHRMQLDKKTLGGQLRFVLPTRLGHVELVKNVPTELVWQTLHQGGIE</sequence>
<evidence type="ECO:0000256" key="8">
    <source>
        <dbReference type="ARBA" id="ARBA00013031"/>
    </source>
</evidence>
<dbReference type="RefSeq" id="WP_245764620.1">
    <property type="nucleotide sequence ID" value="NZ_FOQD01000011.1"/>
</dbReference>
<dbReference type="EC" id="4.2.3.4" evidence="8 19"/>
<evidence type="ECO:0000313" key="23">
    <source>
        <dbReference type="Proteomes" id="UP000199518"/>
    </source>
</evidence>
<gene>
    <name evidence="19" type="primary">aroB</name>
    <name evidence="22" type="ORF">SAMN05421753_11111</name>
</gene>
<protein>
    <recommendedName>
        <fullName evidence="9 19">3-dehydroquinate synthase</fullName>
        <shortName evidence="19">DHQS</shortName>
        <ecNumber evidence="8 19">4.2.3.4</ecNumber>
    </recommendedName>
</protein>
<evidence type="ECO:0000256" key="2">
    <source>
        <dbReference type="ARBA" id="ARBA00001911"/>
    </source>
</evidence>
<dbReference type="UniPathway" id="UPA00053">
    <property type="reaction ID" value="UER00085"/>
</dbReference>
<evidence type="ECO:0000256" key="19">
    <source>
        <dbReference type="HAMAP-Rule" id="MF_00110"/>
    </source>
</evidence>
<evidence type="ECO:0000256" key="12">
    <source>
        <dbReference type="ARBA" id="ARBA00022723"/>
    </source>
</evidence>
<evidence type="ECO:0000313" key="22">
    <source>
        <dbReference type="EMBL" id="SFI63662.1"/>
    </source>
</evidence>
<evidence type="ECO:0000256" key="1">
    <source>
        <dbReference type="ARBA" id="ARBA00001393"/>
    </source>
</evidence>
<comment type="cofactor">
    <cofactor evidence="19">
        <name>Co(2+)</name>
        <dbReference type="ChEBI" id="CHEBI:48828"/>
    </cofactor>
    <cofactor evidence="19">
        <name>Zn(2+)</name>
        <dbReference type="ChEBI" id="CHEBI:29105"/>
    </cofactor>
    <text evidence="19">Binds 1 divalent metal cation per subunit. Can use either Co(2+) or Zn(2+).</text>
</comment>
<dbReference type="SUPFAM" id="SSF56796">
    <property type="entry name" value="Dehydroquinate synthase-like"/>
    <property type="match status" value="1"/>
</dbReference>
<feature type="binding site" evidence="19">
    <location>
        <begin position="145"/>
        <end position="146"/>
    </location>
    <ligand>
        <name>NAD(+)</name>
        <dbReference type="ChEBI" id="CHEBI:57540"/>
    </ligand>
</feature>
<keyword evidence="14 19" id="KW-0862">Zinc</keyword>
<feature type="binding site" evidence="19">
    <location>
        <position position="167"/>
    </location>
    <ligand>
        <name>NAD(+)</name>
        <dbReference type="ChEBI" id="CHEBI:57540"/>
    </ligand>
</feature>
<dbReference type="InterPro" id="IPR016037">
    <property type="entry name" value="DHQ_synth_AroB"/>
</dbReference>
<evidence type="ECO:0000256" key="14">
    <source>
        <dbReference type="ARBA" id="ARBA00022833"/>
    </source>
</evidence>
<reference evidence="23" key="1">
    <citation type="submission" date="2016-10" db="EMBL/GenBank/DDBJ databases">
        <authorList>
            <person name="Varghese N."/>
            <person name="Submissions S."/>
        </authorList>
    </citation>
    <scope>NUCLEOTIDE SEQUENCE [LARGE SCALE GENOMIC DNA]</scope>
    <source>
        <strain evidence="23">DSM 26348</strain>
    </source>
</reference>
<comment type="catalytic activity">
    <reaction evidence="1 19">
        <text>7-phospho-2-dehydro-3-deoxy-D-arabino-heptonate = 3-dehydroquinate + phosphate</text>
        <dbReference type="Rhea" id="RHEA:21968"/>
        <dbReference type="ChEBI" id="CHEBI:32364"/>
        <dbReference type="ChEBI" id="CHEBI:43474"/>
        <dbReference type="ChEBI" id="CHEBI:58394"/>
        <dbReference type="EC" id="4.2.3.4"/>
    </reaction>
</comment>
<dbReference type="GO" id="GO:0009073">
    <property type="term" value="P:aromatic amino acid family biosynthetic process"/>
    <property type="evidence" value="ECO:0007669"/>
    <property type="project" value="UniProtKB-KW"/>
</dbReference>
<comment type="subcellular location">
    <subcellularLocation>
        <location evidence="5 19">Cytoplasm</location>
    </subcellularLocation>
</comment>
<comment type="similarity">
    <text evidence="7 19">Belongs to the sugar phosphate cyclases superfamily. Dehydroquinate synthase family.</text>
</comment>
<feature type="binding site" evidence="19">
    <location>
        <position position="281"/>
    </location>
    <ligand>
        <name>Zn(2+)</name>
        <dbReference type="ChEBI" id="CHEBI:29105"/>
    </ligand>
</feature>
<feature type="domain" description="3-dehydroquinate synthase N-terminal" evidence="20">
    <location>
        <begin position="84"/>
        <end position="195"/>
    </location>
</feature>
<feature type="binding site" evidence="19">
    <location>
        <position position="158"/>
    </location>
    <ligand>
        <name>NAD(+)</name>
        <dbReference type="ChEBI" id="CHEBI:57540"/>
    </ligand>
</feature>
<dbReference type="HAMAP" id="MF_00110">
    <property type="entry name" value="DHQ_synthase"/>
    <property type="match status" value="1"/>
</dbReference>
<feature type="binding site" evidence="19">
    <location>
        <position position="264"/>
    </location>
    <ligand>
        <name>Zn(2+)</name>
        <dbReference type="ChEBI" id="CHEBI:29105"/>
    </ligand>
</feature>
<dbReference type="Gene3D" id="3.40.50.1970">
    <property type="match status" value="1"/>
</dbReference>
<dbReference type="PANTHER" id="PTHR43622:SF7">
    <property type="entry name" value="3-DEHYDROQUINATE SYNTHASE, CHLOROPLASTIC"/>
    <property type="match status" value="1"/>
</dbReference>
<dbReference type="GO" id="GO:0009423">
    <property type="term" value="P:chorismate biosynthetic process"/>
    <property type="evidence" value="ECO:0007669"/>
    <property type="project" value="UniProtKB-UniRule"/>
</dbReference>
<evidence type="ECO:0000256" key="15">
    <source>
        <dbReference type="ARBA" id="ARBA00023027"/>
    </source>
</evidence>
<evidence type="ECO:0000256" key="7">
    <source>
        <dbReference type="ARBA" id="ARBA00005412"/>
    </source>
</evidence>
<keyword evidence="16 19" id="KW-0057">Aromatic amino acid biosynthesis</keyword>
<dbReference type="Pfam" id="PF24621">
    <property type="entry name" value="DHQS_C"/>
    <property type="match status" value="1"/>
</dbReference>
<evidence type="ECO:0000256" key="18">
    <source>
        <dbReference type="ARBA" id="ARBA00023285"/>
    </source>
</evidence>
<comment type="cofactor">
    <cofactor evidence="3">
        <name>Zn(2+)</name>
        <dbReference type="ChEBI" id="CHEBI:29105"/>
    </cofactor>
</comment>
<comment type="caution">
    <text evidence="19">Lacks conserved residue(s) required for the propagation of feature annotation.</text>
</comment>
<evidence type="ECO:0000256" key="3">
    <source>
        <dbReference type="ARBA" id="ARBA00001947"/>
    </source>
</evidence>
<keyword evidence="17 19" id="KW-0456">Lyase</keyword>
<feature type="domain" description="3-dehydroquinate synthase C-terminal" evidence="21">
    <location>
        <begin position="197"/>
        <end position="344"/>
    </location>
</feature>
<evidence type="ECO:0000256" key="4">
    <source>
        <dbReference type="ARBA" id="ARBA00003485"/>
    </source>
</evidence>
<comment type="function">
    <text evidence="4 19">Catalyzes the conversion of 3-deoxy-D-arabino-heptulosonate 7-phosphate (DAHP) to dehydroquinate (DHQ).</text>
</comment>
<dbReference type="STRING" id="1576369.SAMN05421753_11111"/>
<dbReference type="Pfam" id="PF01761">
    <property type="entry name" value="DHQ_synthase"/>
    <property type="match status" value="1"/>
</dbReference>
<evidence type="ECO:0000256" key="10">
    <source>
        <dbReference type="ARBA" id="ARBA00022490"/>
    </source>
</evidence>
<dbReference type="InterPro" id="IPR056179">
    <property type="entry name" value="DHQS_C"/>
</dbReference>
<feature type="binding site" evidence="19">
    <location>
        <position position="200"/>
    </location>
    <ligand>
        <name>Zn(2+)</name>
        <dbReference type="ChEBI" id="CHEBI:29105"/>
    </ligand>
</feature>
<keyword evidence="23" id="KW-1185">Reference proteome</keyword>
<dbReference type="NCBIfam" id="TIGR01357">
    <property type="entry name" value="aroB"/>
    <property type="match status" value="1"/>
</dbReference>
<dbReference type="PIRSF" id="PIRSF001455">
    <property type="entry name" value="DHQ_synth"/>
    <property type="match status" value="1"/>
</dbReference>
<evidence type="ECO:0000256" key="11">
    <source>
        <dbReference type="ARBA" id="ARBA00022605"/>
    </source>
</evidence>
<evidence type="ECO:0000256" key="9">
    <source>
        <dbReference type="ARBA" id="ARBA00017684"/>
    </source>
</evidence>
<dbReference type="Gene3D" id="1.20.1090.10">
    <property type="entry name" value="Dehydroquinate synthase-like - alpha domain"/>
    <property type="match status" value="1"/>
</dbReference>
<keyword evidence="10 19" id="KW-0963">Cytoplasm</keyword>
<keyword evidence="11 19" id="KW-0028">Amino-acid biosynthesis</keyword>
<keyword evidence="12 19" id="KW-0479">Metal-binding</keyword>
<organism evidence="22 23">
    <name type="scientific">Planctomicrobium piriforme</name>
    <dbReference type="NCBI Taxonomy" id="1576369"/>
    <lineage>
        <taxon>Bacteria</taxon>
        <taxon>Pseudomonadati</taxon>
        <taxon>Planctomycetota</taxon>
        <taxon>Planctomycetia</taxon>
        <taxon>Planctomycetales</taxon>
        <taxon>Planctomycetaceae</taxon>
        <taxon>Planctomicrobium</taxon>
    </lineage>
</organism>
<keyword evidence="15 19" id="KW-0520">NAD</keyword>
<comment type="cofactor">
    <cofactor evidence="2 19">
        <name>NAD(+)</name>
        <dbReference type="ChEBI" id="CHEBI:57540"/>
    </cofactor>
</comment>
<dbReference type="GO" id="GO:0046872">
    <property type="term" value="F:metal ion binding"/>
    <property type="evidence" value="ECO:0007669"/>
    <property type="project" value="UniProtKB-KW"/>
</dbReference>
<feature type="binding site" evidence="19">
    <location>
        <begin position="121"/>
        <end position="125"/>
    </location>
    <ligand>
        <name>NAD(+)</name>
        <dbReference type="ChEBI" id="CHEBI:57540"/>
    </ligand>
</feature>
<dbReference type="InterPro" id="IPR030963">
    <property type="entry name" value="DHQ_synth_fam"/>
</dbReference>
<evidence type="ECO:0000256" key="5">
    <source>
        <dbReference type="ARBA" id="ARBA00004496"/>
    </source>
</evidence>
<dbReference type="CDD" id="cd08195">
    <property type="entry name" value="DHQS"/>
    <property type="match status" value="1"/>
</dbReference>
<evidence type="ECO:0000259" key="21">
    <source>
        <dbReference type="Pfam" id="PF24621"/>
    </source>
</evidence>
<dbReference type="GO" id="GO:0005737">
    <property type="term" value="C:cytoplasm"/>
    <property type="evidence" value="ECO:0007669"/>
    <property type="project" value="UniProtKB-SubCell"/>
</dbReference>
<dbReference type="GO" id="GO:0008652">
    <property type="term" value="P:amino acid biosynthetic process"/>
    <property type="evidence" value="ECO:0007669"/>
    <property type="project" value="UniProtKB-KW"/>
</dbReference>
<evidence type="ECO:0000256" key="13">
    <source>
        <dbReference type="ARBA" id="ARBA00022741"/>
    </source>
</evidence>
<evidence type="ECO:0000259" key="20">
    <source>
        <dbReference type="Pfam" id="PF01761"/>
    </source>
</evidence>
<accession>A0A1I3JTT1</accession>
<dbReference type="FunFam" id="3.40.50.1970:FF:000007">
    <property type="entry name" value="Pentafunctional AROM polypeptide"/>
    <property type="match status" value="1"/>
</dbReference>
<evidence type="ECO:0000256" key="17">
    <source>
        <dbReference type="ARBA" id="ARBA00023239"/>
    </source>
</evidence>
<dbReference type="GO" id="GO:0000166">
    <property type="term" value="F:nucleotide binding"/>
    <property type="evidence" value="ECO:0007669"/>
    <property type="project" value="UniProtKB-KW"/>
</dbReference>
<proteinExistence type="inferred from homology"/>
<comment type="pathway">
    <text evidence="6 19">Metabolic intermediate biosynthesis; chorismate biosynthesis; chorismate from D-erythrose 4-phosphate and phosphoenolpyruvate: step 2/7.</text>
</comment>
<name>A0A1I3JTT1_9PLAN</name>
<dbReference type="InterPro" id="IPR050071">
    <property type="entry name" value="Dehydroquinate_synthase"/>
</dbReference>
<dbReference type="PANTHER" id="PTHR43622">
    <property type="entry name" value="3-DEHYDROQUINATE SYNTHASE"/>
    <property type="match status" value="1"/>
</dbReference>
<dbReference type="AlphaFoldDB" id="A0A1I3JTT1"/>
<dbReference type="EMBL" id="FOQD01000011">
    <property type="protein sequence ID" value="SFI63662.1"/>
    <property type="molecule type" value="Genomic_DNA"/>
</dbReference>
<dbReference type="InterPro" id="IPR030960">
    <property type="entry name" value="DHQS/DOIS_N"/>
</dbReference>